<dbReference type="STRING" id="1088868.CIN_15500"/>
<proteinExistence type="predicted"/>
<protein>
    <submittedName>
        <fullName evidence="1">Uncharacterized protein</fullName>
    </submittedName>
</protein>
<evidence type="ECO:0000313" key="2">
    <source>
        <dbReference type="Proteomes" id="UP000005939"/>
    </source>
</evidence>
<dbReference type="eggNOG" id="ENOG5032I45">
    <property type="taxonomic scope" value="Bacteria"/>
</dbReference>
<reference evidence="1 2" key="1">
    <citation type="submission" date="2011-10" db="EMBL/GenBank/DDBJ databases">
        <title>Genome Sequence of Commensalibacter intestini A911, isolated from Drosophila gut.</title>
        <authorList>
            <person name="Lee W.-J."/>
            <person name="Kim E.-K."/>
        </authorList>
    </citation>
    <scope>NUCLEOTIDE SEQUENCE [LARGE SCALE GENOMIC DNA]</scope>
    <source>
        <strain evidence="1 2">A911</strain>
    </source>
</reference>
<dbReference type="Gene3D" id="1.20.120.1620">
    <property type="match status" value="1"/>
</dbReference>
<dbReference type="InterPro" id="IPR038314">
    <property type="entry name" value="T6SS_sf"/>
</dbReference>
<evidence type="ECO:0000313" key="1">
    <source>
        <dbReference type="EMBL" id="EHD13358.1"/>
    </source>
</evidence>
<dbReference type="Pfam" id="PF16695">
    <property type="entry name" value="Tai4"/>
    <property type="match status" value="1"/>
</dbReference>
<gene>
    <name evidence="1" type="ORF">CIN_15500</name>
</gene>
<organism evidence="1 2">
    <name type="scientific">Commensalibacter intestini A911</name>
    <dbReference type="NCBI Taxonomy" id="1088868"/>
    <lineage>
        <taxon>Bacteria</taxon>
        <taxon>Pseudomonadati</taxon>
        <taxon>Pseudomonadota</taxon>
        <taxon>Alphaproteobacteria</taxon>
        <taxon>Acetobacterales</taxon>
        <taxon>Acetobacteraceae</taxon>
    </lineage>
</organism>
<accession>G6F1Q4</accession>
<name>G6F1Q4_9PROT</name>
<dbReference type="InterPro" id="IPR032032">
    <property type="entry name" value="Tai4"/>
</dbReference>
<dbReference type="AlphaFoldDB" id="G6F1Q4"/>
<dbReference type="EMBL" id="AGFR01000009">
    <property type="protein sequence ID" value="EHD13358.1"/>
    <property type="molecule type" value="Genomic_DNA"/>
</dbReference>
<sequence>MDKITQIHYDKADIGYRNYGSNFKDSVFAACLQKAFGSQNPTFNEDAKATRGALFEMWINFDFKKTGKVTQKLNKLIQQYLNQPYGSSIYPKSKMYILKCMDLYHSDDLDKLTKEFVIHPNRTYKQDNPKYPYE</sequence>
<comment type="caution">
    <text evidence="1">The sequence shown here is derived from an EMBL/GenBank/DDBJ whole genome shotgun (WGS) entry which is preliminary data.</text>
</comment>
<dbReference type="Proteomes" id="UP000005939">
    <property type="component" value="Unassembled WGS sequence"/>
</dbReference>